<dbReference type="InterPro" id="IPR035914">
    <property type="entry name" value="Sperma_CUB_dom_sf"/>
</dbReference>
<dbReference type="PROSITE" id="PS01209">
    <property type="entry name" value="LDLRA_1"/>
    <property type="match status" value="1"/>
</dbReference>
<evidence type="ECO:0000256" key="1">
    <source>
        <dbReference type="ARBA" id="ARBA00022737"/>
    </source>
</evidence>
<dbReference type="eggNOG" id="KOG3714">
    <property type="taxonomic scope" value="Eukaryota"/>
</dbReference>
<dbReference type="InterPro" id="IPR036055">
    <property type="entry name" value="LDL_receptor-like_sf"/>
</dbReference>
<dbReference type="PROSITE" id="PS50068">
    <property type="entry name" value="LDLRA_2"/>
    <property type="match status" value="1"/>
</dbReference>
<dbReference type="PANTHER" id="PTHR24251:SF37">
    <property type="entry name" value="CUB DOMAIN-CONTAINING PROTEIN"/>
    <property type="match status" value="1"/>
</dbReference>
<evidence type="ECO:0000256" key="2">
    <source>
        <dbReference type="ARBA" id="ARBA00023157"/>
    </source>
</evidence>
<keyword evidence="1" id="KW-0677">Repeat</keyword>
<evidence type="ECO:0000313" key="5">
    <source>
        <dbReference type="EMBL" id="EEN50581.1"/>
    </source>
</evidence>
<evidence type="ECO:0000259" key="4">
    <source>
        <dbReference type="PROSITE" id="PS01180"/>
    </source>
</evidence>
<dbReference type="InterPro" id="IPR002172">
    <property type="entry name" value="LDrepeatLR_classA_rpt"/>
</dbReference>
<evidence type="ECO:0000256" key="3">
    <source>
        <dbReference type="PROSITE-ProRule" id="PRU00124"/>
    </source>
</evidence>
<feature type="domain" description="CUB" evidence="4">
    <location>
        <begin position="232"/>
        <end position="372"/>
    </location>
</feature>
<comment type="caution">
    <text evidence="3">Lacks conserved residue(s) required for the propagation of feature annotation.</text>
</comment>
<dbReference type="PROSITE" id="PS01180">
    <property type="entry name" value="CUB"/>
    <property type="match status" value="2"/>
</dbReference>
<sequence length="445" mass="49489">MEFQSVPRVNITTLKSATAHNFQKGRPAQRIHLDCVSALRGFPPEKLASRVNLIEQPKLTVVLPLLVLGEPVIFSAYPMEFFEPTKTFKTRSPYADSTTNEWLANCPVRSEKGCSIRIRFKKFDLQDSKGCRADYLEVHRGPNASYPSLGRFCGGCIPNDLYVLGRNVFVRFVSDGAISGLGAEFDMSVLFPVAEVCNTTLRCSNGKCLADSLLCNGRDDCPMSNDEDQNICAPYDELQQSNYWAQKFEVGWTKGEITFESRLFPQPYPQNFTSYYDLRCSTEDFPDCRVKVVFDVFNVGSGQPRMCRSSSCCKTNYLEARDGRDEKAPLIGRYCGCNMPRRIAGTGPFLWMKLKSGFGQRSRGIRATLSIMDPEEITTAEPTTPTPTPAETTFTPSPVYYDNCVTELVPYSAAYSPRTSSALLAAAVVGGAVFRHICTCLLLGQ</sequence>
<dbReference type="InterPro" id="IPR023415">
    <property type="entry name" value="LDLR_class-A_CS"/>
</dbReference>
<accession>C3Z9Z3</accession>
<keyword evidence="2 3" id="KW-1015">Disulfide bond</keyword>
<dbReference type="InParanoid" id="C3Z9Z3"/>
<dbReference type="SUPFAM" id="SSF57424">
    <property type="entry name" value="LDL receptor-like module"/>
    <property type="match status" value="1"/>
</dbReference>
<gene>
    <name evidence="5" type="ORF">BRAFLDRAFT_77542</name>
</gene>
<protein>
    <recommendedName>
        <fullName evidence="4">CUB domain-containing protein</fullName>
    </recommendedName>
</protein>
<dbReference type="Gene3D" id="4.10.400.10">
    <property type="entry name" value="Low-density Lipoprotein Receptor"/>
    <property type="match status" value="1"/>
</dbReference>
<dbReference type="InterPro" id="IPR000859">
    <property type="entry name" value="CUB_dom"/>
</dbReference>
<dbReference type="PANTHER" id="PTHR24251">
    <property type="entry name" value="OVOCHYMASE-RELATED"/>
    <property type="match status" value="1"/>
</dbReference>
<feature type="domain" description="CUB" evidence="4">
    <location>
        <begin position="93"/>
        <end position="192"/>
    </location>
</feature>
<name>C3Z9Z3_BRAFL</name>
<dbReference type="AlphaFoldDB" id="C3Z9Z3"/>
<dbReference type="SMART" id="SM00042">
    <property type="entry name" value="CUB"/>
    <property type="match status" value="2"/>
</dbReference>
<dbReference type="EMBL" id="GG666601">
    <property type="protein sequence ID" value="EEN50581.1"/>
    <property type="molecule type" value="Genomic_DNA"/>
</dbReference>
<dbReference type="SMART" id="SM00192">
    <property type="entry name" value="LDLa"/>
    <property type="match status" value="1"/>
</dbReference>
<organism>
    <name type="scientific">Branchiostoma floridae</name>
    <name type="common">Florida lancelet</name>
    <name type="synonym">Amphioxus</name>
    <dbReference type="NCBI Taxonomy" id="7739"/>
    <lineage>
        <taxon>Eukaryota</taxon>
        <taxon>Metazoa</taxon>
        <taxon>Chordata</taxon>
        <taxon>Cephalochordata</taxon>
        <taxon>Leptocardii</taxon>
        <taxon>Amphioxiformes</taxon>
        <taxon>Branchiostomatidae</taxon>
        <taxon>Branchiostoma</taxon>
    </lineage>
</organism>
<reference evidence="5" key="1">
    <citation type="journal article" date="2008" name="Nature">
        <title>The amphioxus genome and the evolution of the chordate karyotype.</title>
        <authorList>
            <consortium name="US DOE Joint Genome Institute (JGI-PGF)"/>
            <person name="Putnam N.H."/>
            <person name="Butts T."/>
            <person name="Ferrier D.E.K."/>
            <person name="Furlong R.F."/>
            <person name="Hellsten U."/>
            <person name="Kawashima T."/>
            <person name="Robinson-Rechavi M."/>
            <person name="Shoguchi E."/>
            <person name="Terry A."/>
            <person name="Yu J.-K."/>
            <person name="Benito-Gutierrez E.L."/>
            <person name="Dubchak I."/>
            <person name="Garcia-Fernandez J."/>
            <person name="Gibson-Brown J.J."/>
            <person name="Grigoriev I.V."/>
            <person name="Horton A.C."/>
            <person name="de Jong P.J."/>
            <person name="Jurka J."/>
            <person name="Kapitonov V.V."/>
            <person name="Kohara Y."/>
            <person name="Kuroki Y."/>
            <person name="Lindquist E."/>
            <person name="Lucas S."/>
            <person name="Osoegawa K."/>
            <person name="Pennacchio L.A."/>
            <person name="Salamov A.A."/>
            <person name="Satou Y."/>
            <person name="Sauka-Spengler T."/>
            <person name="Schmutz J."/>
            <person name="Shin-I T."/>
            <person name="Toyoda A."/>
            <person name="Bronner-Fraser M."/>
            <person name="Fujiyama A."/>
            <person name="Holland L.Z."/>
            <person name="Holland P.W.H."/>
            <person name="Satoh N."/>
            <person name="Rokhsar D.S."/>
        </authorList>
    </citation>
    <scope>NUCLEOTIDE SEQUENCE [LARGE SCALE GENOMIC DNA]</scope>
    <source>
        <strain evidence="5">S238N-H82</strain>
        <tissue evidence="5">Testes</tissue>
    </source>
</reference>
<proteinExistence type="predicted"/>
<dbReference type="Gene3D" id="2.60.120.290">
    <property type="entry name" value="Spermadhesin, CUB domain"/>
    <property type="match status" value="2"/>
</dbReference>
<dbReference type="SUPFAM" id="SSF49854">
    <property type="entry name" value="Spermadhesin, CUB domain"/>
    <property type="match status" value="2"/>
</dbReference>
<feature type="disulfide bond" evidence="3">
    <location>
        <begin position="203"/>
        <end position="221"/>
    </location>
</feature>
<dbReference type="CDD" id="cd00112">
    <property type="entry name" value="LDLa"/>
    <property type="match status" value="1"/>
</dbReference>
<dbReference type="Pfam" id="PF00431">
    <property type="entry name" value="CUB"/>
    <property type="match status" value="2"/>
</dbReference>
<dbReference type="CDD" id="cd00041">
    <property type="entry name" value="CUB"/>
    <property type="match status" value="2"/>
</dbReference>